<feature type="signal peptide" evidence="3">
    <location>
        <begin position="1"/>
        <end position="21"/>
    </location>
</feature>
<proteinExistence type="predicted"/>
<feature type="region of interest" description="Disordered" evidence="1">
    <location>
        <begin position="350"/>
        <end position="390"/>
    </location>
</feature>
<dbReference type="EnsemblMetazoa" id="XM_019994713.1">
    <property type="protein sequence ID" value="XP_019850272.1"/>
    <property type="gene ID" value="LOC109581008"/>
</dbReference>
<dbReference type="Proteomes" id="UP000007879">
    <property type="component" value="Unassembled WGS sequence"/>
</dbReference>
<dbReference type="GeneID" id="109581008"/>
<name>A0AAN0J0H1_AMPQE</name>
<dbReference type="RefSeq" id="XP_019850272.1">
    <property type="nucleotide sequence ID" value="XM_019994713.1"/>
</dbReference>
<evidence type="ECO:0000256" key="2">
    <source>
        <dbReference type="SAM" id="Phobius"/>
    </source>
</evidence>
<accession>A0AAN0J0H1</accession>
<organism evidence="4 5">
    <name type="scientific">Amphimedon queenslandica</name>
    <name type="common">Sponge</name>
    <dbReference type="NCBI Taxonomy" id="400682"/>
    <lineage>
        <taxon>Eukaryota</taxon>
        <taxon>Metazoa</taxon>
        <taxon>Porifera</taxon>
        <taxon>Demospongiae</taxon>
        <taxon>Heteroscleromorpha</taxon>
        <taxon>Haplosclerida</taxon>
        <taxon>Niphatidae</taxon>
        <taxon>Amphimedon</taxon>
    </lineage>
</organism>
<protein>
    <recommendedName>
        <fullName evidence="6">TNFR-Cys domain-containing protein</fullName>
    </recommendedName>
</protein>
<feature type="compositionally biased region" description="Low complexity" evidence="1">
    <location>
        <begin position="433"/>
        <end position="442"/>
    </location>
</feature>
<feature type="chain" id="PRO_5042819072" description="TNFR-Cys domain-containing protein" evidence="3">
    <location>
        <begin position="22"/>
        <end position="543"/>
    </location>
</feature>
<reference evidence="4" key="2">
    <citation type="submission" date="2024-06" db="UniProtKB">
        <authorList>
            <consortium name="EnsemblMetazoa"/>
        </authorList>
    </citation>
    <scope>IDENTIFICATION</scope>
</reference>
<sequence length="543" mass="59226">MRSSSIIVAVFLVYQICFNAGEESGNCILKPISNNNNRSTARISNITVSDDETCREADNEGSDSNCTLLSESCSFSSCELLLNDSNKDDYCYSLTDSCILLSNESNCTITNTTRVSSSTMILTSTDSISPSLSDTTLTISSSTVVFTSVVNLSSESTIQHTSLQSKSSSILIGPSIPSSLATTSTISLSAVVFTSVYESTTQHTSSQSTSPSSVTVQPTFQLTDLIEEPLIYYWPPGLALLMLMCCACIFCLILCIRIRSWKSKMKAYKFVIAHDCGIQDLKYIDLPSRYDSKIEFTTFKNLSKLDNKEDKEDAEETELKAGATGEFGEGIPGVIIMESEPVTDLETQALITGEDNENTDEEKKEEKKDDAKDEPKDTSESKQQETGGLEVSIIIESSIINVEAKTTADAQTSGSDDTNCSSKESTTVDTSGIENNPIENNPTPLGIVDVTDGSTKQEVSPKQTMGDEKQSNREGEGKEGAERKPEEDVKKEESKMEDKQEAEKKDLSEDTLTKSMDVFNMQLGAILDLIKDDDKDTKAQTVL</sequence>
<feature type="compositionally biased region" description="Polar residues" evidence="1">
    <location>
        <begin position="452"/>
        <end position="463"/>
    </location>
</feature>
<reference evidence="5" key="1">
    <citation type="journal article" date="2010" name="Nature">
        <title>The Amphimedon queenslandica genome and the evolution of animal complexity.</title>
        <authorList>
            <person name="Srivastava M."/>
            <person name="Simakov O."/>
            <person name="Chapman J."/>
            <person name="Fahey B."/>
            <person name="Gauthier M.E."/>
            <person name="Mitros T."/>
            <person name="Richards G.S."/>
            <person name="Conaco C."/>
            <person name="Dacre M."/>
            <person name="Hellsten U."/>
            <person name="Larroux C."/>
            <person name="Putnam N.H."/>
            <person name="Stanke M."/>
            <person name="Adamska M."/>
            <person name="Darling A."/>
            <person name="Degnan S.M."/>
            <person name="Oakley T.H."/>
            <person name="Plachetzki D.C."/>
            <person name="Zhai Y."/>
            <person name="Adamski M."/>
            <person name="Calcino A."/>
            <person name="Cummins S.F."/>
            <person name="Goodstein D.M."/>
            <person name="Harris C."/>
            <person name="Jackson D.J."/>
            <person name="Leys S.P."/>
            <person name="Shu S."/>
            <person name="Woodcroft B.J."/>
            <person name="Vervoort M."/>
            <person name="Kosik K.S."/>
            <person name="Manning G."/>
            <person name="Degnan B.M."/>
            <person name="Rokhsar D.S."/>
        </authorList>
    </citation>
    <scope>NUCLEOTIDE SEQUENCE [LARGE SCALE GENOMIC DNA]</scope>
</reference>
<feature type="compositionally biased region" description="Polar residues" evidence="1">
    <location>
        <begin position="408"/>
        <end position="432"/>
    </location>
</feature>
<keyword evidence="2" id="KW-1133">Transmembrane helix</keyword>
<keyword evidence="2" id="KW-0812">Transmembrane</keyword>
<feature type="compositionally biased region" description="Basic and acidic residues" evidence="1">
    <location>
        <begin position="465"/>
        <end position="512"/>
    </location>
</feature>
<keyword evidence="5" id="KW-1185">Reference proteome</keyword>
<feature type="transmembrane region" description="Helical" evidence="2">
    <location>
        <begin position="231"/>
        <end position="256"/>
    </location>
</feature>
<dbReference type="KEGG" id="aqu:109581008"/>
<feature type="region of interest" description="Disordered" evidence="1">
    <location>
        <begin position="406"/>
        <end position="512"/>
    </location>
</feature>
<feature type="compositionally biased region" description="Basic and acidic residues" evidence="1">
    <location>
        <begin position="361"/>
        <end position="383"/>
    </location>
</feature>
<evidence type="ECO:0000313" key="5">
    <source>
        <dbReference type="Proteomes" id="UP000007879"/>
    </source>
</evidence>
<evidence type="ECO:0000313" key="4">
    <source>
        <dbReference type="EnsemblMetazoa" id="XP_019850272.1"/>
    </source>
</evidence>
<keyword evidence="2" id="KW-0472">Membrane</keyword>
<dbReference type="AlphaFoldDB" id="A0AAN0J0H1"/>
<evidence type="ECO:0008006" key="6">
    <source>
        <dbReference type="Google" id="ProtNLM"/>
    </source>
</evidence>
<evidence type="ECO:0000256" key="3">
    <source>
        <dbReference type="SAM" id="SignalP"/>
    </source>
</evidence>
<evidence type="ECO:0000256" key="1">
    <source>
        <dbReference type="SAM" id="MobiDB-lite"/>
    </source>
</evidence>
<keyword evidence="3" id="KW-0732">Signal</keyword>